<evidence type="ECO:0000313" key="1">
    <source>
        <dbReference type="EMBL" id="EKV57443.1"/>
    </source>
</evidence>
<sequence length="41" mass="4757">MIDEFNNDSLIDIYSDIDVLRAILIKDGLINEKDFPKIYLA</sequence>
<evidence type="ECO:0000313" key="2">
    <source>
        <dbReference type="Proteomes" id="UP000011663"/>
    </source>
</evidence>
<name>A0A2U4FQH6_9SPIR</name>
<dbReference type="STRING" id="1289135.A966_04821"/>
<accession>A0A2U4FQH6</accession>
<proteinExistence type="predicted"/>
<dbReference type="EMBL" id="ALNZ01000021">
    <property type="protein sequence ID" value="EKV57443.1"/>
    <property type="molecule type" value="Genomic_DNA"/>
</dbReference>
<gene>
    <name evidence="1" type="ORF">A966_04821</name>
</gene>
<dbReference type="AlphaFoldDB" id="A0A2U4FQH6"/>
<comment type="caution">
    <text evidence="1">The sequence shown here is derived from an EMBL/GenBank/DDBJ whole genome shotgun (WGS) entry which is preliminary data.</text>
</comment>
<dbReference type="GeneID" id="77385997"/>
<protein>
    <submittedName>
        <fullName evidence="1">Uncharacterized protein</fullName>
    </submittedName>
</protein>
<organism evidence="1 2">
    <name type="scientific">Brachyspira hampsonii 30446</name>
    <dbReference type="NCBI Taxonomy" id="1289135"/>
    <lineage>
        <taxon>Bacteria</taxon>
        <taxon>Pseudomonadati</taxon>
        <taxon>Spirochaetota</taxon>
        <taxon>Spirochaetia</taxon>
        <taxon>Brachyspirales</taxon>
        <taxon>Brachyspiraceae</taxon>
        <taxon>Brachyspira</taxon>
    </lineage>
</organism>
<dbReference type="Proteomes" id="UP000011663">
    <property type="component" value="Unassembled WGS sequence"/>
</dbReference>
<dbReference type="RefSeq" id="WP_008722940.1">
    <property type="nucleotide sequence ID" value="NZ_JH994110.1"/>
</dbReference>
<reference evidence="1 2" key="1">
    <citation type="submission" date="2012-07" db="EMBL/GenBank/DDBJ databases">
        <title>Genome sequence of Brachyspira sp. 30446, isolated from a pig with mucohaemorrhagic colitis.</title>
        <authorList>
            <person name="Rubin J.E."/>
            <person name="Fernando C."/>
            <person name="Harding J.C.S."/>
            <person name="Hill J.E."/>
        </authorList>
    </citation>
    <scope>NUCLEOTIDE SEQUENCE [LARGE SCALE GENOMIC DNA]</scope>
    <source>
        <strain evidence="1 2">30446</strain>
    </source>
</reference>